<evidence type="ECO:0000256" key="8">
    <source>
        <dbReference type="ARBA" id="ARBA00023186"/>
    </source>
</evidence>
<keyword evidence="6" id="KW-0053">Apoptosis</keyword>
<reference evidence="12" key="1">
    <citation type="submission" date="2016-09" db="EMBL/GenBank/DDBJ databases">
        <authorList>
            <person name="Capua I."/>
            <person name="De Benedictis P."/>
            <person name="Joannis T."/>
            <person name="Lombin L.H."/>
            <person name="Cattoli G."/>
        </authorList>
    </citation>
    <scope>NUCLEOTIDE SEQUENCE</scope>
</reference>
<dbReference type="EMBL" id="GFAA01004119">
    <property type="protein sequence ID" value="JAT99315.1"/>
    <property type="molecule type" value="mRNA"/>
</dbReference>
<protein>
    <submittedName>
        <fullName evidence="12">Putative histone binding domain of the death-domain associated protein</fullName>
    </submittedName>
</protein>
<keyword evidence="7" id="KW-0175">Coiled coil</keyword>
<evidence type="ECO:0000256" key="5">
    <source>
        <dbReference type="ARBA" id="ARBA00022490"/>
    </source>
</evidence>
<dbReference type="Gene3D" id="1.10.8.810">
    <property type="entry name" value="Daxx helical bundle domain"/>
    <property type="match status" value="1"/>
</dbReference>
<evidence type="ECO:0000256" key="3">
    <source>
        <dbReference type="ARBA" id="ARBA00004496"/>
    </source>
</evidence>
<sequence>EFLAQCVPHIRQEDVLYVLQRLKSLVYQTNLHFLASQGFQCSVSYMTRSIQEDSSTAYLHLKELTDELRAHRERKPRERTPDCDCVMRSDGPEPLWRAGRLNQRAAAQRLMCPGSLLDASNSSGPSFEGQPGTSGLAGRAGNCRCSGRQMENPQQLKNGVCCCPGESNSLSRRDTRNIQKLQDYLLELCKNIKKLRGKEVDFNKDDEASAYIQEDRLTKRAWKIWQKICKLEGRRPDTGFEQDKKFHFAGTPFPAMNAEVERLVNNRKIFPDFTDIRNVVNRVNEQEDLRIPRFEIEILAQDVFSSVGRELQRRRKRDELTNAMAYLDDYSDYGRDPANDDPELRAKLEENDKLYRKRMDDVIQAYVNKQQELKLEPQEVKEEDCDRSPEPDGNISSEDEEDDEKDDSLEDDMKNLEKGLSQNGILQEGGVSERFCMV</sequence>
<dbReference type="GO" id="GO:0006915">
    <property type="term" value="P:apoptotic process"/>
    <property type="evidence" value="ECO:0007669"/>
    <property type="project" value="UniProtKB-KW"/>
</dbReference>
<dbReference type="InterPro" id="IPR046426">
    <property type="entry name" value="DAXX_histone-bd_sf"/>
</dbReference>
<evidence type="ECO:0000256" key="10">
    <source>
        <dbReference type="SAM" id="MobiDB-lite"/>
    </source>
</evidence>
<keyword evidence="8" id="KW-0143">Chaperone</keyword>
<feature type="domain" description="Daxx histone-binding" evidence="11">
    <location>
        <begin position="282"/>
        <end position="367"/>
    </location>
</feature>
<dbReference type="PANTHER" id="PTHR12766">
    <property type="entry name" value="DEATH DOMAIN-ASSOCIATED PROTEIN 6 DAXX"/>
    <property type="match status" value="1"/>
</dbReference>
<evidence type="ECO:0000256" key="6">
    <source>
        <dbReference type="ARBA" id="ARBA00022703"/>
    </source>
</evidence>
<feature type="non-terminal residue" evidence="12">
    <location>
        <position position="1"/>
    </location>
</feature>
<dbReference type="GO" id="GO:0042981">
    <property type="term" value="P:regulation of apoptotic process"/>
    <property type="evidence" value="ECO:0007669"/>
    <property type="project" value="TreeGrafter"/>
</dbReference>
<dbReference type="AlphaFoldDB" id="A0A1E1XJ71"/>
<evidence type="ECO:0000256" key="9">
    <source>
        <dbReference type="ARBA" id="ARBA00023242"/>
    </source>
</evidence>
<name>A0A1E1XJ71_AMBSC</name>
<dbReference type="Pfam" id="PF20920">
    <property type="entry name" value="DAXX_hist_bd"/>
    <property type="match status" value="1"/>
</dbReference>
<evidence type="ECO:0000256" key="4">
    <source>
        <dbReference type="ARBA" id="ARBA00022454"/>
    </source>
</evidence>
<evidence type="ECO:0000256" key="1">
    <source>
        <dbReference type="ARBA" id="ARBA00004123"/>
    </source>
</evidence>
<dbReference type="Gene3D" id="1.20.58.2170">
    <property type="match status" value="1"/>
</dbReference>
<accession>A0A1E1XJ71</accession>
<evidence type="ECO:0000256" key="7">
    <source>
        <dbReference type="ARBA" id="ARBA00023054"/>
    </source>
</evidence>
<keyword evidence="5" id="KW-0963">Cytoplasm</keyword>
<dbReference type="InterPro" id="IPR046378">
    <property type="entry name" value="DAXX_histone-bd"/>
</dbReference>
<dbReference type="GO" id="GO:0003713">
    <property type="term" value="F:transcription coactivator activity"/>
    <property type="evidence" value="ECO:0007669"/>
    <property type="project" value="TreeGrafter"/>
</dbReference>
<evidence type="ECO:0000256" key="2">
    <source>
        <dbReference type="ARBA" id="ARBA00004286"/>
    </source>
</evidence>
<evidence type="ECO:0000313" key="12">
    <source>
        <dbReference type="EMBL" id="JAT99315.1"/>
    </source>
</evidence>
<dbReference type="GO" id="GO:0042393">
    <property type="term" value="F:histone binding"/>
    <property type="evidence" value="ECO:0007669"/>
    <property type="project" value="InterPro"/>
</dbReference>
<dbReference type="GO" id="GO:0003714">
    <property type="term" value="F:transcription corepressor activity"/>
    <property type="evidence" value="ECO:0007669"/>
    <property type="project" value="TreeGrafter"/>
</dbReference>
<feature type="compositionally biased region" description="Basic and acidic residues" evidence="10">
    <location>
        <begin position="371"/>
        <end position="390"/>
    </location>
</feature>
<dbReference type="PANTHER" id="PTHR12766:SF7">
    <property type="entry name" value="DEATH DOMAIN-ASSOCIATED PROTEIN 6"/>
    <property type="match status" value="1"/>
</dbReference>
<keyword evidence="4" id="KW-0158">Chromosome</keyword>
<dbReference type="InterPro" id="IPR038298">
    <property type="entry name" value="Daxx_N_sf"/>
</dbReference>
<evidence type="ECO:0000259" key="11">
    <source>
        <dbReference type="Pfam" id="PF20920"/>
    </source>
</evidence>
<dbReference type="GO" id="GO:0006334">
    <property type="term" value="P:nucleosome assembly"/>
    <property type="evidence" value="ECO:0007669"/>
    <property type="project" value="TreeGrafter"/>
</dbReference>
<dbReference type="GO" id="GO:0005737">
    <property type="term" value="C:cytoplasm"/>
    <property type="evidence" value="ECO:0007669"/>
    <property type="project" value="UniProtKB-SubCell"/>
</dbReference>
<feature type="compositionally biased region" description="Acidic residues" evidence="10">
    <location>
        <begin position="397"/>
        <end position="410"/>
    </location>
</feature>
<reference evidence="12" key="2">
    <citation type="journal article" date="2017" name="Front. Cell. Infect. Microbiol.">
        <title>Analysis of the Salivary Gland Transcriptome of Unfed and Partially Fed Amblyomma sculptum Ticks and Descriptive Proteome of the Saliva.</title>
        <authorList>
            <person name="Esteves E."/>
            <person name="Maruyama S.R."/>
            <person name="Kawahara R."/>
            <person name="Fujita A."/>
            <person name="Martins L.A."/>
            <person name="Righi A.A."/>
            <person name="Costa F.B."/>
            <person name="Palmisano G."/>
            <person name="Labruna M.B."/>
            <person name="Sa-Nunes A."/>
            <person name="Ribeiro J.M.C."/>
            <person name="Fogaca A.C."/>
        </authorList>
    </citation>
    <scope>NUCLEOTIDE SEQUENCE</scope>
</reference>
<keyword evidence="9" id="KW-0539">Nucleus</keyword>
<proteinExistence type="evidence at transcript level"/>
<organism evidence="12">
    <name type="scientific">Amblyomma sculptum</name>
    <name type="common">Tick</name>
    <dbReference type="NCBI Taxonomy" id="1581419"/>
    <lineage>
        <taxon>Eukaryota</taxon>
        <taxon>Metazoa</taxon>
        <taxon>Ecdysozoa</taxon>
        <taxon>Arthropoda</taxon>
        <taxon>Chelicerata</taxon>
        <taxon>Arachnida</taxon>
        <taxon>Acari</taxon>
        <taxon>Parasitiformes</taxon>
        <taxon>Ixodida</taxon>
        <taxon>Ixodoidea</taxon>
        <taxon>Ixodidae</taxon>
        <taxon>Amblyomminae</taxon>
        <taxon>Amblyomma</taxon>
    </lineage>
</organism>
<comment type="subcellular location">
    <subcellularLocation>
        <location evidence="2">Chromosome</location>
    </subcellularLocation>
    <subcellularLocation>
        <location evidence="3">Cytoplasm</location>
    </subcellularLocation>
    <subcellularLocation>
        <location evidence="1">Nucleus</location>
    </subcellularLocation>
</comment>
<dbReference type="GO" id="GO:0016605">
    <property type="term" value="C:PML body"/>
    <property type="evidence" value="ECO:0007669"/>
    <property type="project" value="TreeGrafter"/>
</dbReference>
<dbReference type="GO" id="GO:0005694">
    <property type="term" value="C:chromosome"/>
    <property type="evidence" value="ECO:0007669"/>
    <property type="project" value="UniProtKB-SubCell"/>
</dbReference>
<dbReference type="GO" id="GO:0050681">
    <property type="term" value="F:nuclear androgen receptor binding"/>
    <property type="evidence" value="ECO:0007669"/>
    <property type="project" value="TreeGrafter"/>
</dbReference>
<feature type="region of interest" description="Disordered" evidence="10">
    <location>
        <begin position="369"/>
        <end position="433"/>
    </location>
</feature>